<feature type="compositionally biased region" description="Polar residues" evidence="1">
    <location>
        <begin position="434"/>
        <end position="443"/>
    </location>
</feature>
<gene>
    <name evidence="4" type="ORF">RM590_18285</name>
</gene>
<keyword evidence="5" id="KW-1185">Reference proteome</keyword>
<evidence type="ECO:0000256" key="2">
    <source>
        <dbReference type="SAM" id="SignalP"/>
    </source>
</evidence>
<dbReference type="SUPFAM" id="SSF63829">
    <property type="entry name" value="Calcium-dependent phosphotriesterase"/>
    <property type="match status" value="1"/>
</dbReference>
<feature type="domain" description="Golvesin/Xly CBD-like" evidence="3">
    <location>
        <begin position="906"/>
        <end position="977"/>
    </location>
</feature>
<feature type="chain" id="PRO_5046904407" description="Golvesin/Xly CBD-like domain-containing protein" evidence="2">
    <location>
        <begin position="30"/>
        <end position="1424"/>
    </location>
</feature>
<dbReference type="RefSeq" id="WP_311705677.1">
    <property type="nucleotide sequence ID" value="NZ_JAVREL010000010.1"/>
</dbReference>
<accession>A0ABU2MSN5</accession>
<reference evidence="5" key="1">
    <citation type="submission" date="2023-07" db="EMBL/GenBank/DDBJ databases">
        <title>30 novel species of actinomycetes from the DSMZ collection.</title>
        <authorList>
            <person name="Nouioui I."/>
        </authorList>
    </citation>
    <scope>NUCLEOTIDE SEQUENCE [LARGE SCALE GENOMIC DNA]</scope>
    <source>
        <strain evidence="5">DSM 44938</strain>
    </source>
</reference>
<dbReference type="Proteomes" id="UP001183246">
    <property type="component" value="Unassembled WGS sequence"/>
</dbReference>
<comment type="caution">
    <text evidence="4">The sequence shown here is derived from an EMBL/GenBank/DDBJ whole genome shotgun (WGS) entry which is preliminary data.</text>
</comment>
<evidence type="ECO:0000256" key="1">
    <source>
        <dbReference type="SAM" id="MobiDB-lite"/>
    </source>
</evidence>
<name>A0ABU2MSN5_9ACTN</name>
<dbReference type="Pfam" id="PF25275">
    <property type="entry name" value="Golvesin_C"/>
    <property type="match status" value="1"/>
</dbReference>
<keyword evidence="2" id="KW-0732">Signal</keyword>
<dbReference type="EMBL" id="JAVREL010000010">
    <property type="protein sequence ID" value="MDT0344545.1"/>
    <property type="molecule type" value="Genomic_DNA"/>
</dbReference>
<organism evidence="4 5">
    <name type="scientific">Streptomyces litchfieldiae</name>
    <dbReference type="NCBI Taxonomy" id="3075543"/>
    <lineage>
        <taxon>Bacteria</taxon>
        <taxon>Bacillati</taxon>
        <taxon>Actinomycetota</taxon>
        <taxon>Actinomycetes</taxon>
        <taxon>Kitasatosporales</taxon>
        <taxon>Streptomycetaceae</taxon>
        <taxon>Streptomyces</taxon>
    </lineage>
</organism>
<proteinExistence type="predicted"/>
<sequence>MRRRHRLWGTGVLATALAVGLLQAPASRADEAGPQSVYDIWDQLEPAAPAVEPAPEAPPSVAEDERAELLGGDWESSNDRAWTTTGDVTGFHLLVADASDGYAWRTAATLAEPGFDADSWIGNACVTGDGEWAVAVYAPRTFTNEPELMARGGFTAVVNLDSGEVTKLPQQASLSYYNPGCGVGDTAVLTQSGGEDLNGTRLTVLDVPGGELAEPVEVEGQVTSAVPVEDTIYAAGAGGVVRVGDDGELTDVAGTDNVPYRLTPDADGGLVFMDHDGEETARAMRLTGRQLDRGGAEPATLAEGPLTGTGLTRTAAGQVWLTGETEQVADELPAQVRVLPDTPREATASTRGEALIGGVAWADGGDSRTTAEAEWGASRPVRVDMTAMATEEDLGFTVTPDPVAATGPAEAEQDTPETLASRTEVVESERTCSVPRNSPTDQALQPKPRQVEWAVDQAINNTLNNHISRPANWKNLGMPAYQPQSADMFPRPALAGGGRVPAQVLLGVTAQESNMWQASRYTVPGVTGNPLIGNYYGIDYYDGDSSNDWTVDWAEADCGYGITQVTDHMRRAGHEDGGPAAWPYQKQRAVALDYTVNIAAGLSILSEKWNQTRNGGLTVNNGDPAKLENWFFALWAYNSGYYPQSQAGQNGGAWGVGWANNPANPEWDPARDNFMEDRYGNPQYADAAHPQDWPYQEKVLGFAAHPLEALEAPNTMVAGFRAAWWNGTEGDALTPGTAKYYRAGVKPPMTLFCTSANNCDPGAITSPSGPCERSDYRCWWHAPVTWKDDCSYTCGNELVRFNSTYPEEPDGTAYPPNCALDDIPANALIVDNLDDDVPSVRPDCDKPWHQAGTYSVDFGPGELNDSGQRVWPAKVDYHQLGAGFAAGFTFAHGRELDVLGQRLNVEATWAFDNTVNSPGIVAVHLPDHGARTTYARYEIDTAYGTEVRRISQYGTGNRWVLLGAFMFDNQPVIRLDNSVPGGNGEDNVAFDAAMVIPVDGEFVEDTVEAVAYFDEDQNLDAHGSADFLATPFADRGSLYDWAMDRTGDVLDLPACTTQQTSSCAGPAMREAMQAWRTQVEEAGTHPTDHPDGSSIPAWLNFSNPVSQRPISTTRPDYFDTDDGSYKIRQSVTVSYIVLEDGYILDGTEYAEFDDRTGDTHLPQFVRDIFDAIEEDFGIEEPDLTYSATDMNEHDGRVTTTSTSATGILPGRAYDPVASGPLTIDRHGQPASDAVPAECVAVQYTSGGSIGYRPAVSDEALLHQPVGNWTAEVQSDLNVPAPVWLVASDISQHFFNSGALSLFRNAPPIWQELHFWSCADGGIRKPSGYSLLRSSFMPDQYLYHDGVAMNLDGNQTGSAHVWSGDFHSFSNPVPAISPIGDPSDTPYERCTNTSGHGGNPWGIDMFDAAGVNPEGQHCTNAPYLH</sequence>
<dbReference type="InterPro" id="IPR033803">
    <property type="entry name" value="CBD-like_Golvesin-Xly"/>
</dbReference>
<feature type="region of interest" description="Disordered" evidence="1">
    <location>
        <begin position="427"/>
        <end position="448"/>
    </location>
</feature>
<protein>
    <recommendedName>
        <fullName evidence="3">Golvesin/Xly CBD-like domain-containing protein</fullName>
    </recommendedName>
</protein>
<feature type="signal peptide" evidence="2">
    <location>
        <begin position="1"/>
        <end position="29"/>
    </location>
</feature>
<evidence type="ECO:0000259" key="3">
    <source>
        <dbReference type="Pfam" id="PF25275"/>
    </source>
</evidence>
<evidence type="ECO:0000313" key="4">
    <source>
        <dbReference type="EMBL" id="MDT0344545.1"/>
    </source>
</evidence>
<evidence type="ECO:0000313" key="5">
    <source>
        <dbReference type="Proteomes" id="UP001183246"/>
    </source>
</evidence>